<dbReference type="PANTHER" id="PTHR10133">
    <property type="entry name" value="DNA POLYMERASE I"/>
    <property type="match status" value="1"/>
</dbReference>
<dbReference type="Pfam" id="PF00476">
    <property type="entry name" value="DNA_pol_A"/>
    <property type="match status" value="1"/>
</dbReference>
<dbReference type="SUPFAM" id="SSF56672">
    <property type="entry name" value="DNA/RNA polymerases"/>
    <property type="match status" value="1"/>
</dbReference>
<accession>A0A7W3JAG8</accession>
<dbReference type="Gene3D" id="1.10.150.20">
    <property type="entry name" value="5' to 3' exonuclease, C-terminal subdomain"/>
    <property type="match status" value="1"/>
</dbReference>
<evidence type="ECO:0000313" key="7">
    <source>
        <dbReference type="Proteomes" id="UP000540568"/>
    </source>
</evidence>
<dbReference type="EMBL" id="JACGWV010000001">
    <property type="protein sequence ID" value="MBA8809179.1"/>
    <property type="molecule type" value="Genomic_DNA"/>
</dbReference>
<dbReference type="EC" id="2.7.7.7" evidence="1"/>
<comment type="caution">
    <text evidence="6">The sequence shown here is derived from an EMBL/GenBank/DDBJ whole genome shotgun (WGS) entry which is preliminary data.</text>
</comment>
<evidence type="ECO:0000256" key="3">
    <source>
        <dbReference type="ARBA" id="ARBA00049244"/>
    </source>
</evidence>
<dbReference type="GO" id="GO:0006261">
    <property type="term" value="P:DNA-templated DNA replication"/>
    <property type="evidence" value="ECO:0007669"/>
    <property type="project" value="InterPro"/>
</dbReference>
<evidence type="ECO:0000259" key="5">
    <source>
        <dbReference type="SMART" id="SM00482"/>
    </source>
</evidence>
<dbReference type="InterPro" id="IPR001098">
    <property type="entry name" value="DNA-dir_DNA_pol_A_palm_dom"/>
</dbReference>
<evidence type="ECO:0000256" key="1">
    <source>
        <dbReference type="ARBA" id="ARBA00012417"/>
    </source>
</evidence>
<keyword evidence="6" id="KW-0808">Transferase</keyword>
<feature type="region of interest" description="Disordered" evidence="4">
    <location>
        <begin position="1"/>
        <end position="24"/>
    </location>
</feature>
<dbReference type="RefSeq" id="WP_246402587.1">
    <property type="nucleotide sequence ID" value="NZ_BAAATF010000003.1"/>
</dbReference>
<dbReference type="GO" id="GO:0006302">
    <property type="term" value="P:double-strand break repair"/>
    <property type="evidence" value="ECO:0007669"/>
    <property type="project" value="TreeGrafter"/>
</dbReference>
<dbReference type="Gene3D" id="3.30.70.370">
    <property type="match status" value="1"/>
</dbReference>
<comment type="catalytic activity">
    <reaction evidence="3">
        <text>DNA(n) + a 2'-deoxyribonucleoside 5'-triphosphate = DNA(n+1) + diphosphate</text>
        <dbReference type="Rhea" id="RHEA:22508"/>
        <dbReference type="Rhea" id="RHEA-COMP:17339"/>
        <dbReference type="Rhea" id="RHEA-COMP:17340"/>
        <dbReference type="ChEBI" id="CHEBI:33019"/>
        <dbReference type="ChEBI" id="CHEBI:61560"/>
        <dbReference type="ChEBI" id="CHEBI:173112"/>
        <dbReference type="EC" id="2.7.7.7"/>
    </reaction>
</comment>
<feature type="region of interest" description="Disordered" evidence="4">
    <location>
        <begin position="102"/>
        <end position="257"/>
    </location>
</feature>
<dbReference type="AlphaFoldDB" id="A0A7W3JAG8"/>
<keyword evidence="2" id="KW-0235">DNA replication</keyword>
<organism evidence="6 7">
    <name type="scientific">Promicromonospora sukumoe</name>
    <dbReference type="NCBI Taxonomy" id="88382"/>
    <lineage>
        <taxon>Bacteria</taxon>
        <taxon>Bacillati</taxon>
        <taxon>Actinomycetota</taxon>
        <taxon>Actinomycetes</taxon>
        <taxon>Micrococcales</taxon>
        <taxon>Promicromonosporaceae</taxon>
        <taxon>Promicromonospora</taxon>
    </lineage>
</organism>
<feature type="compositionally biased region" description="Basic and acidic residues" evidence="4">
    <location>
        <begin position="219"/>
        <end position="242"/>
    </location>
</feature>
<dbReference type="SMART" id="SM00482">
    <property type="entry name" value="POLAc"/>
    <property type="match status" value="1"/>
</dbReference>
<feature type="compositionally biased region" description="Gly residues" evidence="4">
    <location>
        <begin position="171"/>
        <end position="204"/>
    </location>
</feature>
<dbReference type="InterPro" id="IPR002298">
    <property type="entry name" value="DNA_polymerase_A"/>
</dbReference>
<dbReference type="NCBIfam" id="NF011538">
    <property type="entry name" value="PRK14975.1-1"/>
    <property type="match status" value="1"/>
</dbReference>
<dbReference type="GO" id="GO:0003887">
    <property type="term" value="F:DNA-directed DNA polymerase activity"/>
    <property type="evidence" value="ECO:0007669"/>
    <property type="project" value="UniProtKB-EC"/>
</dbReference>
<evidence type="ECO:0000313" key="6">
    <source>
        <dbReference type="EMBL" id="MBA8809179.1"/>
    </source>
</evidence>
<gene>
    <name evidence="6" type="ORF">FHX71_003121</name>
</gene>
<dbReference type="GO" id="GO:0003677">
    <property type="term" value="F:DNA binding"/>
    <property type="evidence" value="ECO:0007669"/>
    <property type="project" value="InterPro"/>
</dbReference>
<proteinExistence type="predicted"/>
<sequence length="704" mass="74006">MHTVVSQDGSGIGLRPVSDTGVPEGAPRVVEATALAQEVVVDEAAHVRWTWDDTNSWYPGLLAEGVRLDRAHDLRLAHAVLRASALSARTALAEAGPTAWDRLPAVPPPGGPTAAALVRPDRHPGAEPLFDLGEMTAPPARPEAGRRGHAGSGAGGTHAAARGGAAREARGGFGQGDDGPGRDGYGVGGFGRDGQGRDGQSGDGQGRDGRGGDGQGPDGRGRDGRGRDGRGRDGRGQDRHAPDTASAGTTAGPADPLDPVAELAAQLRAIKDSTDPGRLRLLLAAESAGALAAAEMHHAGLPWRGDIHDEILTEALGPRPRPGARPAKLEALAQQIRTALDAPPTLNPDSHPDLLRAMEYAGVGARSLRKWELEKLDHPVIAPLLEYKSLYRLYTANGWNWLDTWAPDGRFRMEYVVGGVVTGRWASTGGGALQLPHNVRRAVVSDPGWTFVVADAAQLEPRVLAALARDERMAAAGRTKDGASTDMYAGIVATGAVDSREHAKVGMLGAMYGGTTGVSAQVLPRLARAFPQAIELVERAARAGERGEVVTTRLGRSSPRPGDSWAAVQGSAFDEDAGADAQSRARSQTRSWGRFTRNFVVQGTAAEWALCWIASIRRRLWALGQVTADDAVPGLAPAPFDRRPHLVFFLHDEIVVHAPAALADVVAQEVRAAAEEAGRLLFGDFPVDFPLSVAVTESYADAKG</sequence>
<feature type="domain" description="DNA-directed DNA polymerase family A palm" evidence="5">
    <location>
        <begin position="439"/>
        <end position="662"/>
    </location>
</feature>
<protein>
    <recommendedName>
        <fullName evidence="1">DNA-directed DNA polymerase</fullName>
        <ecNumber evidence="1">2.7.7.7</ecNumber>
    </recommendedName>
</protein>
<evidence type="ECO:0000256" key="4">
    <source>
        <dbReference type="SAM" id="MobiDB-lite"/>
    </source>
</evidence>
<dbReference type="PANTHER" id="PTHR10133:SF27">
    <property type="entry name" value="DNA POLYMERASE NU"/>
    <property type="match status" value="1"/>
</dbReference>
<evidence type="ECO:0000256" key="2">
    <source>
        <dbReference type="ARBA" id="ARBA00022705"/>
    </source>
</evidence>
<dbReference type="Proteomes" id="UP000540568">
    <property type="component" value="Unassembled WGS sequence"/>
</dbReference>
<keyword evidence="6" id="KW-0548">Nucleotidyltransferase</keyword>
<reference evidence="6 7" key="1">
    <citation type="submission" date="2020-07" db="EMBL/GenBank/DDBJ databases">
        <title>Sequencing the genomes of 1000 actinobacteria strains.</title>
        <authorList>
            <person name="Klenk H.-P."/>
        </authorList>
    </citation>
    <scope>NUCLEOTIDE SEQUENCE [LARGE SCALE GENOMIC DNA]</scope>
    <source>
        <strain evidence="6 7">DSM 44121</strain>
    </source>
</reference>
<dbReference type="CDD" id="cd06444">
    <property type="entry name" value="DNA_pol_A"/>
    <property type="match status" value="1"/>
</dbReference>
<keyword evidence="7" id="KW-1185">Reference proteome</keyword>
<dbReference type="InterPro" id="IPR043502">
    <property type="entry name" value="DNA/RNA_pol_sf"/>
</dbReference>
<name>A0A7W3JAG8_9MICO</name>